<keyword evidence="1" id="KW-0482">Metalloprotease</keyword>
<dbReference type="PIRSF" id="PIRSF012702">
    <property type="entry name" value="UCP012702"/>
    <property type="match status" value="1"/>
</dbReference>
<keyword evidence="1" id="KW-0645">Protease</keyword>
<dbReference type="InterPro" id="IPR009197">
    <property type="entry name" value="MlrC"/>
</dbReference>
<protein>
    <recommendedName>
        <fullName evidence="1">Microcystinase C</fullName>
        <shortName evidence="1">MlrC</shortName>
    </recommendedName>
</protein>
<keyword evidence="1" id="KW-0378">Hydrolase</keyword>
<comment type="function">
    <text evidence="1">Involved in peptidolytic degradation of cyclic heptapeptide hepatotoxin microcystin (MC).</text>
</comment>
<keyword evidence="1" id="KW-0479">Metal-binding</keyword>
<organism evidence="4 5">
    <name type="scientific">Paraburkholderia phytofirmans</name>
    <dbReference type="NCBI Taxonomy" id="261302"/>
    <lineage>
        <taxon>Bacteria</taxon>
        <taxon>Pseudomonadati</taxon>
        <taxon>Pseudomonadota</taxon>
        <taxon>Betaproteobacteria</taxon>
        <taxon>Burkholderiales</taxon>
        <taxon>Burkholderiaceae</taxon>
        <taxon>Paraburkholderia</taxon>
    </lineage>
</organism>
<keyword evidence="5" id="KW-1185">Reference proteome</keyword>
<dbReference type="Pfam" id="PF07171">
    <property type="entry name" value="MlrC_C"/>
    <property type="match status" value="1"/>
</dbReference>
<dbReference type="InterPro" id="IPR015995">
    <property type="entry name" value="MlrC_N"/>
</dbReference>
<feature type="domain" description="Microcystin LR degradation protein MlrC C-terminal" evidence="2">
    <location>
        <begin position="297"/>
        <end position="471"/>
    </location>
</feature>
<sequence>MRVFTAGMGTETNTFSPVPTGLDAFRERGIYPSGTHPDRMSRYGAPMFIARERARSEGWTVFEGLYAEAQPAGLVTREAYESLRDELLSDLKRVLPIDVVLLGLHGAMVADGYDDCEGDLIARVRELVGPKAIIGAELDPHAHLSKEMVESATLLIAYKEYPHTDIKERAVELVDLCAQAFAGKIHPVAAVVDTKMVVPIHTSRDPGRSFVDKLSAMEGKNGVLSLSAIQGFATGDVPSMGTKVLVYTDGDKAAAQTLAKELAAELISLRDKLRVNYLSVDEALDKALEGGPTPAILADRADNPGSGAAGDSTFILRRLLERKISDVAIGPLWDPIAIQMAFGAGVGARMPLRIGGKISPMSGDPVDAVCLVKELRRGHVMTAQTGEPLSVGDSALIEVDGIECVLISVRAQAINVDLFTGLGCNVASKKIVVVKSAQHFYASFSTVSKRVLYVGAPGSATPRYDQLTYRKAELPKWPITLD</sequence>
<name>A0ABW9BHC1_9BURK</name>
<accession>A0ABW9BHC1</accession>
<reference evidence="4 5" key="1">
    <citation type="journal article" date="2024" name="Chem. Sci.">
        <title>Discovery of megapolipeptins by genome mining of a Burkholderiales bacteria collection.</title>
        <authorList>
            <person name="Paulo B.S."/>
            <person name="Recchia M.J.J."/>
            <person name="Lee S."/>
            <person name="Fergusson C.H."/>
            <person name="Romanowski S.B."/>
            <person name="Hernandez A."/>
            <person name="Krull N."/>
            <person name="Liu D.Y."/>
            <person name="Cavanagh H."/>
            <person name="Bos A."/>
            <person name="Gray C.A."/>
            <person name="Murphy B.T."/>
            <person name="Linington R.G."/>
            <person name="Eustaquio A.S."/>
        </authorList>
    </citation>
    <scope>NUCLEOTIDE SEQUENCE [LARGE SCALE GENOMIC DNA]</scope>
    <source>
        <strain evidence="4 5">RL17-351-BIE-A</strain>
    </source>
</reference>
<dbReference type="Proteomes" id="UP001629274">
    <property type="component" value="Unassembled WGS sequence"/>
</dbReference>
<evidence type="ECO:0000259" key="2">
    <source>
        <dbReference type="Pfam" id="PF07171"/>
    </source>
</evidence>
<comment type="caution">
    <text evidence="4">The sequence shown here is derived from an EMBL/GenBank/DDBJ whole genome shotgun (WGS) entry which is preliminary data.</text>
</comment>
<evidence type="ECO:0000313" key="5">
    <source>
        <dbReference type="Proteomes" id="UP001629274"/>
    </source>
</evidence>
<evidence type="ECO:0000313" key="4">
    <source>
        <dbReference type="EMBL" id="MFM0239821.1"/>
    </source>
</evidence>
<dbReference type="Pfam" id="PF07364">
    <property type="entry name" value="DUF1485"/>
    <property type="match status" value="1"/>
</dbReference>
<comment type="cofactor">
    <cofactor evidence="1">
        <name>Zn(2+)</name>
        <dbReference type="ChEBI" id="CHEBI:29105"/>
    </cofactor>
    <text evidence="1">Binds 1 zinc ion per subunit.</text>
</comment>
<evidence type="ECO:0000256" key="1">
    <source>
        <dbReference type="PIRNR" id="PIRNR012702"/>
    </source>
</evidence>
<comment type="similarity">
    <text evidence="1">Belongs to the peptidase M81 family.</text>
</comment>
<gene>
    <name evidence="4" type="ORF">PQR03_16975</name>
</gene>
<evidence type="ECO:0000259" key="3">
    <source>
        <dbReference type="Pfam" id="PF07364"/>
    </source>
</evidence>
<proteinExistence type="inferred from homology"/>
<dbReference type="RefSeq" id="WP_012434628.1">
    <property type="nucleotide sequence ID" value="NZ_JAQQCK010000006.1"/>
</dbReference>
<dbReference type="EMBL" id="JAQQDR010000006">
    <property type="protein sequence ID" value="MFM0239821.1"/>
    <property type="molecule type" value="Genomic_DNA"/>
</dbReference>
<dbReference type="InterPro" id="IPR010799">
    <property type="entry name" value="MlrC_C"/>
</dbReference>
<feature type="domain" description="Microcystin LR degradation protein MlrC N-terminal" evidence="3">
    <location>
        <begin position="2"/>
        <end position="288"/>
    </location>
</feature>